<evidence type="ECO:0000313" key="5">
    <source>
        <dbReference type="Proteomes" id="UP000295689"/>
    </source>
</evidence>
<dbReference type="PANTHER" id="PTHR11527">
    <property type="entry name" value="HEAT-SHOCK PROTEIN 20 FAMILY MEMBER"/>
    <property type="match status" value="1"/>
</dbReference>
<name>A0A4V2RDY2_9BACI</name>
<dbReference type="PROSITE" id="PS01031">
    <property type="entry name" value="SHSP"/>
    <property type="match status" value="1"/>
</dbReference>
<dbReference type="InterPro" id="IPR002068">
    <property type="entry name" value="A-crystallin/Hsp20_dom"/>
</dbReference>
<dbReference type="Proteomes" id="UP000295689">
    <property type="component" value="Unassembled WGS sequence"/>
</dbReference>
<gene>
    <name evidence="4" type="ORF">EV146_103111</name>
</gene>
<keyword evidence="5" id="KW-1185">Reference proteome</keyword>
<evidence type="ECO:0000256" key="1">
    <source>
        <dbReference type="PROSITE-ProRule" id="PRU00285"/>
    </source>
</evidence>
<evidence type="ECO:0000259" key="3">
    <source>
        <dbReference type="PROSITE" id="PS01031"/>
    </source>
</evidence>
<reference evidence="4 5" key="1">
    <citation type="journal article" date="2015" name="Stand. Genomic Sci.">
        <title>Genomic Encyclopedia of Bacterial and Archaeal Type Strains, Phase III: the genomes of soil and plant-associated and newly described type strains.</title>
        <authorList>
            <person name="Whitman W.B."/>
            <person name="Woyke T."/>
            <person name="Klenk H.P."/>
            <person name="Zhou Y."/>
            <person name="Lilburn T.G."/>
            <person name="Beck B.J."/>
            <person name="De Vos P."/>
            <person name="Vandamme P."/>
            <person name="Eisen J.A."/>
            <person name="Garrity G."/>
            <person name="Hugenholtz P."/>
            <person name="Kyrpides N.C."/>
        </authorList>
    </citation>
    <scope>NUCLEOTIDE SEQUENCE [LARGE SCALE GENOMIC DNA]</scope>
    <source>
        <strain evidence="4 5">CV53</strain>
    </source>
</reference>
<accession>A0A4V2RDY2</accession>
<dbReference type="Gene3D" id="2.60.40.790">
    <property type="match status" value="1"/>
</dbReference>
<dbReference type="CDD" id="cd06464">
    <property type="entry name" value="ACD_sHsps-like"/>
    <property type="match status" value="1"/>
</dbReference>
<comment type="similarity">
    <text evidence="1 2">Belongs to the small heat shock protein (HSP20) family.</text>
</comment>
<feature type="domain" description="SHSP" evidence="3">
    <location>
        <begin position="46"/>
        <end position="156"/>
    </location>
</feature>
<dbReference type="RefSeq" id="WP_132002942.1">
    <property type="nucleotide sequence ID" value="NZ_JABUHM010000002.1"/>
</dbReference>
<dbReference type="EMBL" id="SLVV01000003">
    <property type="protein sequence ID" value="TCN26590.1"/>
    <property type="molecule type" value="Genomic_DNA"/>
</dbReference>
<evidence type="ECO:0000313" key="4">
    <source>
        <dbReference type="EMBL" id="TCN26590.1"/>
    </source>
</evidence>
<dbReference type="AlphaFoldDB" id="A0A4V2RDY2"/>
<sequence>MPKKPDEHRHPDKLEPFGDLLKSVHQFFQERPVKGVLQSIDDFFKQPFPHASFPVDIRDAGDNQIITAALPGVKKEQISLNILGNSLTISLQNQDILTEEDDQKKTFRRFGSYQSASRMVTLPHPIDEKKVKASYRDGLLEITIPKIQGKKIDLVD</sequence>
<dbReference type="InterPro" id="IPR031107">
    <property type="entry name" value="Small_HSP"/>
</dbReference>
<evidence type="ECO:0000256" key="2">
    <source>
        <dbReference type="RuleBase" id="RU003616"/>
    </source>
</evidence>
<dbReference type="Pfam" id="PF00011">
    <property type="entry name" value="HSP20"/>
    <property type="match status" value="1"/>
</dbReference>
<comment type="caution">
    <text evidence="4">The sequence shown here is derived from an EMBL/GenBank/DDBJ whole genome shotgun (WGS) entry which is preliminary data.</text>
</comment>
<protein>
    <submittedName>
        <fullName evidence="4">HSP20 family molecular chaperone IbpA</fullName>
    </submittedName>
</protein>
<dbReference type="InterPro" id="IPR008978">
    <property type="entry name" value="HSP20-like_chaperone"/>
</dbReference>
<proteinExistence type="inferred from homology"/>
<organism evidence="4 5">
    <name type="scientific">Mesobacillus foraminis</name>
    <dbReference type="NCBI Taxonomy" id="279826"/>
    <lineage>
        <taxon>Bacteria</taxon>
        <taxon>Bacillati</taxon>
        <taxon>Bacillota</taxon>
        <taxon>Bacilli</taxon>
        <taxon>Bacillales</taxon>
        <taxon>Bacillaceae</taxon>
        <taxon>Mesobacillus</taxon>
    </lineage>
</organism>
<dbReference type="SUPFAM" id="SSF49764">
    <property type="entry name" value="HSP20-like chaperones"/>
    <property type="match status" value="1"/>
</dbReference>